<comment type="subcellular location">
    <subcellularLocation>
        <location evidence="1 9">Endoplasmic reticulum membrane</location>
        <topology evidence="1 9">Multi-pass membrane protein</topology>
    </subcellularLocation>
</comment>
<feature type="transmembrane region" description="Helical" evidence="11">
    <location>
        <begin position="283"/>
        <end position="305"/>
    </location>
</feature>
<proteinExistence type="inferred from homology"/>
<feature type="transmembrane region" description="Helical" evidence="11">
    <location>
        <begin position="67"/>
        <end position="88"/>
    </location>
</feature>
<sequence length="448" mass="53728">MSVRKRKTKQKNPKTIKKNIKKQAKNQQKKEVSKVDQSKKYRSKFGHEMMVRGALLDEESKTPGKGILNLFQFVLVLLMLDKVVTNYFEKKPLIDLTLFKFFTHGMHIIIFTSFCMGFWTVSVYFLTKLIAKKKISVTFGHVLYGIYQFFLFFVPGYLVYMKYFPPFGGLYTSMQMAVFSMKSHSYYWTNIYLKSGKKEHEVVKYPDNIIFKEFVLYLFYPTLVYEPVFPKKPTRSYYNIAKYFWVMLVSISATYMNINYHIFPILKQTLTYNFFRAILKLSVPYIVGWITAFYGVFHGMFNFVAEIFKFGDRQFYSDWWNAKSFQEWWGKWNYPVHEWFFRSIYIRFINDFKWPKNFSMLFVFLITALWHEFVVAMTCGFLRPWLSASIFLQLGLFYLTKFRFIQEHSIGNLIVWFSLSVGQPIVYLAYMWSYYSQNPDRIPQTSDL</sequence>
<evidence type="ECO:0000256" key="7">
    <source>
        <dbReference type="ARBA" id="ARBA00023136"/>
    </source>
</evidence>
<keyword evidence="8 9" id="KW-0012">Acyltransferase</keyword>
<feature type="transmembrane region" description="Helical" evidence="11">
    <location>
        <begin position="108"/>
        <end position="127"/>
    </location>
</feature>
<evidence type="ECO:0000256" key="5">
    <source>
        <dbReference type="ARBA" id="ARBA00022824"/>
    </source>
</evidence>
<dbReference type="Pfam" id="PF03062">
    <property type="entry name" value="MBOAT"/>
    <property type="match status" value="1"/>
</dbReference>
<keyword evidence="5 9" id="KW-0256">Endoplasmic reticulum</keyword>
<dbReference type="EMBL" id="JAOAOG010000271">
    <property type="protein sequence ID" value="KAJ6234278.1"/>
    <property type="molecule type" value="Genomic_DNA"/>
</dbReference>
<accession>A0ABQ8XNU1</accession>
<feature type="compositionally biased region" description="Basic residues" evidence="10">
    <location>
        <begin position="1"/>
        <end position="24"/>
    </location>
</feature>
<evidence type="ECO:0000256" key="3">
    <source>
        <dbReference type="ARBA" id="ARBA00022679"/>
    </source>
</evidence>
<feature type="region of interest" description="Disordered" evidence="10">
    <location>
        <begin position="1"/>
        <end position="37"/>
    </location>
</feature>
<keyword evidence="6 11" id="KW-1133">Transmembrane helix</keyword>
<evidence type="ECO:0000256" key="6">
    <source>
        <dbReference type="ARBA" id="ARBA00022989"/>
    </source>
</evidence>
<dbReference type="InterPro" id="IPR014371">
    <property type="entry name" value="Oat_ACAT_DAG_ARE"/>
</dbReference>
<keyword evidence="13" id="KW-1185">Reference proteome</keyword>
<feature type="transmembrane region" description="Helical" evidence="11">
    <location>
        <begin position="240"/>
        <end position="263"/>
    </location>
</feature>
<evidence type="ECO:0000256" key="9">
    <source>
        <dbReference type="PIRNR" id="PIRNR000439"/>
    </source>
</evidence>
<evidence type="ECO:0000256" key="8">
    <source>
        <dbReference type="ARBA" id="ARBA00023315"/>
    </source>
</evidence>
<keyword evidence="7 9" id="KW-0472">Membrane</keyword>
<evidence type="ECO:0000256" key="11">
    <source>
        <dbReference type="SAM" id="Phobius"/>
    </source>
</evidence>
<feature type="transmembrane region" description="Helical" evidence="11">
    <location>
        <begin position="412"/>
        <end position="432"/>
    </location>
</feature>
<comment type="caution">
    <text evidence="12">The sequence shown here is derived from an EMBL/GenBank/DDBJ whole genome shotgun (WGS) entry which is preliminary data.</text>
</comment>
<feature type="transmembrane region" description="Helical" evidence="11">
    <location>
        <begin position="357"/>
        <end position="376"/>
    </location>
</feature>
<organism evidence="12 13">
    <name type="scientific">Anaeramoeba flamelloides</name>
    <dbReference type="NCBI Taxonomy" id="1746091"/>
    <lineage>
        <taxon>Eukaryota</taxon>
        <taxon>Metamonada</taxon>
        <taxon>Anaeramoebidae</taxon>
        <taxon>Anaeramoeba</taxon>
    </lineage>
</organism>
<evidence type="ECO:0000256" key="2">
    <source>
        <dbReference type="ARBA" id="ARBA00009010"/>
    </source>
</evidence>
<evidence type="ECO:0000256" key="4">
    <source>
        <dbReference type="ARBA" id="ARBA00022692"/>
    </source>
</evidence>
<feature type="transmembrane region" description="Helical" evidence="11">
    <location>
        <begin position="139"/>
        <end position="160"/>
    </location>
</feature>
<comment type="similarity">
    <text evidence="2 9">Belongs to the membrane-bound acyltransferase family. Sterol o-acyltransferase subfamily.</text>
</comment>
<feature type="transmembrane region" description="Helical" evidence="11">
    <location>
        <begin position="209"/>
        <end position="228"/>
    </location>
</feature>
<evidence type="ECO:0000256" key="1">
    <source>
        <dbReference type="ARBA" id="ARBA00004477"/>
    </source>
</evidence>
<gene>
    <name evidence="12" type="ORF">M0813_04081</name>
</gene>
<feature type="transmembrane region" description="Helical" evidence="11">
    <location>
        <begin position="382"/>
        <end position="400"/>
    </location>
</feature>
<keyword evidence="4 11" id="KW-0812">Transmembrane</keyword>
<dbReference type="Proteomes" id="UP001150062">
    <property type="component" value="Unassembled WGS sequence"/>
</dbReference>
<evidence type="ECO:0000256" key="10">
    <source>
        <dbReference type="SAM" id="MobiDB-lite"/>
    </source>
</evidence>
<reference evidence="12" key="1">
    <citation type="submission" date="2022-08" db="EMBL/GenBank/DDBJ databases">
        <title>Novel sulfate-reducing endosymbionts in the free-living metamonad Anaeramoeba.</title>
        <authorList>
            <person name="Jerlstrom-Hultqvist J."/>
            <person name="Cepicka I."/>
            <person name="Gallot-Lavallee L."/>
            <person name="Salas-Leiva D."/>
            <person name="Curtis B.A."/>
            <person name="Zahonova K."/>
            <person name="Pipaliya S."/>
            <person name="Dacks J."/>
            <person name="Roger A.J."/>
        </authorList>
    </citation>
    <scope>NUCLEOTIDE SEQUENCE</scope>
    <source>
        <strain evidence="12">Schooner1</strain>
    </source>
</reference>
<dbReference type="PANTHER" id="PTHR10408">
    <property type="entry name" value="STEROL O-ACYLTRANSFERASE"/>
    <property type="match status" value="1"/>
</dbReference>
<protein>
    <recommendedName>
        <fullName evidence="9">O-acyltransferase</fullName>
    </recommendedName>
</protein>
<evidence type="ECO:0000313" key="13">
    <source>
        <dbReference type="Proteomes" id="UP001150062"/>
    </source>
</evidence>
<feature type="compositionally biased region" description="Basic and acidic residues" evidence="10">
    <location>
        <begin position="28"/>
        <end position="37"/>
    </location>
</feature>
<name>A0ABQ8XNU1_9EUKA</name>
<evidence type="ECO:0000313" key="12">
    <source>
        <dbReference type="EMBL" id="KAJ6234278.1"/>
    </source>
</evidence>
<dbReference type="InterPro" id="IPR004299">
    <property type="entry name" value="MBOAT_fam"/>
</dbReference>
<keyword evidence="3 9" id="KW-0808">Transferase</keyword>
<dbReference type="PIRSF" id="PIRSF000439">
    <property type="entry name" value="Oat_ACAT_DAG_ARE"/>
    <property type="match status" value="1"/>
</dbReference>